<evidence type="ECO:0000256" key="5">
    <source>
        <dbReference type="SAM" id="Phobius"/>
    </source>
</evidence>
<dbReference type="PANTHER" id="PTHR22911:SF6">
    <property type="entry name" value="SOLUTE CARRIER FAMILY 35 MEMBER G1"/>
    <property type="match status" value="1"/>
</dbReference>
<comment type="caution">
    <text evidence="7">The sequence shown here is derived from an EMBL/GenBank/DDBJ whole genome shotgun (WGS) entry which is preliminary data.</text>
</comment>
<dbReference type="AlphaFoldDB" id="A0AA39K1M2"/>
<dbReference type="EMBL" id="JAUEPS010000029">
    <property type="protein sequence ID" value="KAK0452931.1"/>
    <property type="molecule type" value="Genomic_DNA"/>
</dbReference>
<name>A0AA39K1M2_ARMTA</name>
<protein>
    <recommendedName>
        <fullName evidence="6">EamA domain-containing protein</fullName>
    </recommendedName>
</protein>
<evidence type="ECO:0000259" key="6">
    <source>
        <dbReference type="Pfam" id="PF00892"/>
    </source>
</evidence>
<dbReference type="Pfam" id="PF00892">
    <property type="entry name" value="EamA"/>
    <property type="match status" value="1"/>
</dbReference>
<feature type="non-terminal residue" evidence="7">
    <location>
        <position position="164"/>
    </location>
</feature>
<feature type="transmembrane region" description="Helical" evidence="5">
    <location>
        <begin position="99"/>
        <end position="116"/>
    </location>
</feature>
<feature type="domain" description="EamA" evidence="6">
    <location>
        <begin position="8"/>
        <end position="138"/>
    </location>
</feature>
<keyword evidence="4 5" id="KW-0472">Membrane</keyword>
<evidence type="ECO:0000313" key="7">
    <source>
        <dbReference type="EMBL" id="KAK0452931.1"/>
    </source>
</evidence>
<dbReference type="InterPro" id="IPR037185">
    <property type="entry name" value="EmrE-like"/>
</dbReference>
<accession>A0AA39K1M2</accession>
<sequence>IDPSHHTIAIGAALVGVLGLSSDYTVIRAIGRRAHSYHCMAYHALQCGVVASIVMLVTQTPFVMPTQWLWLTIIVLCAFPAQMFAVMGLQRETAGRGTTAIYTKLIFVTILEHIFFDFHPTSWTVTGMVIIVVSALYIAVSKPERRITLIIETGSNEEEAEEAV</sequence>
<organism evidence="7 8">
    <name type="scientific">Armillaria tabescens</name>
    <name type="common">Ringless honey mushroom</name>
    <name type="synonym">Agaricus tabescens</name>
    <dbReference type="NCBI Taxonomy" id="1929756"/>
    <lineage>
        <taxon>Eukaryota</taxon>
        <taxon>Fungi</taxon>
        <taxon>Dikarya</taxon>
        <taxon>Basidiomycota</taxon>
        <taxon>Agaricomycotina</taxon>
        <taxon>Agaricomycetes</taxon>
        <taxon>Agaricomycetidae</taxon>
        <taxon>Agaricales</taxon>
        <taxon>Marasmiineae</taxon>
        <taxon>Physalacriaceae</taxon>
        <taxon>Desarmillaria</taxon>
    </lineage>
</organism>
<dbReference type="SUPFAM" id="SSF103481">
    <property type="entry name" value="Multidrug resistance efflux transporter EmrE"/>
    <property type="match status" value="1"/>
</dbReference>
<gene>
    <name evidence="7" type="ORF">EV420DRAFT_631657</name>
</gene>
<keyword evidence="2 5" id="KW-0812">Transmembrane</keyword>
<feature type="transmembrane region" description="Helical" evidence="5">
    <location>
        <begin position="39"/>
        <end position="62"/>
    </location>
</feature>
<feature type="transmembrane region" description="Helical" evidence="5">
    <location>
        <begin position="68"/>
        <end position="87"/>
    </location>
</feature>
<evidence type="ECO:0000256" key="2">
    <source>
        <dbReference type="ARBA" id="ARBA00022692"/>
    </source>
</evidence>
<evidence type="ECO:0000256" key="4">
    <source>
        <dbReference type="ARBA" id="ARBA00023136"/>
    </source>
</evidence>
<evidence type="ECO:0000256" key="1">
    <source>
        <dbReference type="ARBA" id="ARBA00004141"/>
    </source>
</evidence>
<dbReference type="GeneID" id="85366413"/>
<dbReference type="Proteomes" id="UP001175211">
    <property type="component" value="Unassembled WGS sequence"/>
</dbReference>
<dbReference type="GO" id="GO:0016020">
    <property type="term" value="C:membrane"/>
    <property type="evidence" value="ECO:0007669"/>
    <property type="project" value="UniProtKB-SubCell"/>
</dbReference>
<dbReference type="RefSeq" id="XP_060328267.1">
    <property type="nucleotide sequence ID" value="XM_060482865.1"/>
</dbReference>
<keyword evidence="3 5" id="KW-1133">Transmembrane helix</keyword>
<feature type="transmembrane region" description="Helical" evidence="5">
    <location>
        <begin position="6"/>
        <end position="27"/>
    </location>
</feature>
<comment type="subcellular location">
    <subcellularLocation>
        <location evidence="1">Membrane</location>
        <topology evidence="1">Multi-pass membrane protein</topology>
    </subcellularLocation>
</comment>
<evidence type="ECO:0000256" key="3">
    <source>
        <dbReference type="ARBA" id="ARBA00022989"/>
    </source>
</evidence>
<dbReference type="InterPro" id="IPR000620">
    <property type="entry name" value="EamA_dom"/>
</dbReference>
<feature type="transmembrane region" description="Helical" evidence="5">
    <location>
        <begin position="122"/>
        <end position="140"/>
    </location>
</feature>
<proteinExistence type="predicted"/>
<dbReference type="PANTHER" id="PTHR22911">
    <property type="entry name" value="ACYL-MALONYL CONDENSING ENZYME-RELATED"/>
    <property type="match status" value="1"/>
</dbReference>
<evidence type="ECO:0000313" key="8">
    <source>
        <dbReference type="Proteomes" id="UP001175211"/>
    </source>
</evidence>
<reference evidence="7" key="1">
    <citation type="submission" date="2023-06" db="EMBL/GenBank/DDBJ databases">
        <authorList>
            <consortium name="Lawrence Berkeley National Laboratory"/>
            <person name="Ahrendt S."/>
            <person name="Sahu N."/>
            <person name="Indic B."/>
            <person name="Wong-Bajracharya J."/>
            <person name="Merenyi Z."/>
            <person name="Ke H.-M."/>
            <person name="Monk M."/>
            <person name="Kocsube S."/>
            <person name="Drula E."/>
            <person name="Lipzen A."/>
            <person name="Balint B."/>
            <person name="Henrissat B."/>
            <person name="Andreopoulos B."/>
            <person name="Martin F.M."/>
            <person name="Harder C.B."/>
            <person name="Rigling D."/>
            <person name="Ford K.L."/>
            <person name="Foster G.D."/>
            <person name="Pangilinan J."/>
            <person name="Papanicolaou A."/>
            <person name="Barry K."/>
            <person name="LaButti K."/>
            <person name="Viragh M."/>
            <person name="Koriabine M."/>
            <person name="Yan M."/>
            <person name="Riley R."/>
            <person name="Champramary S."/>
            <person name="Plett K.L."/>
            <person name="Tsai I.J."/>
            <person name="Slot J."/>
            <person name="Sipos G."/>
            <person name="Plett J."/>
            <person name="Nagy L.G."/>
            <person name="Grigoriev I.V."/>
        </authorList>
    </citation>
    <scope>NUCLEOTIDE SEQUENCE</scope>
    <source>
        <strain evidence="7">CCBAS 213</strain>
    </source>
</reference>
<keyword evidence="8" id="KW-1185">Reference proteome</keyword>